<dbReference type="SUPFAM" id="SSF46689">
    <property type="entry name" value="Homeodomain-like"/>
    <property type="match status" value="1"/>
</dbReference>
<reference evidence="4 5" key="1">
    <citation type="submission" date="2016-01" db="EMBL/GenBank/DDBJ databases">
        <title>The new phylogeny of the genus Mycobacterium.</title>
        <authorList>
            <person name="Tarcisio F."/>
            <person name="Conor M."/>
            <person name="Antonella G."/>
            <person name="Elisabetta G."/>
            <person name="Giulia F.S."/>
            <person name="Sara T."/>
            <person name="Anna F."/>
            <person name="Clotilde B."/>
            <person name="Roberto B."/>
            <person name="Veronica D.S."/>
            <person name="Fabio R."/>
            <person name="Monica P."/>
            <person name="Olivier J."/>
            <person name="Enrico T."/>
            <person name="Nicola S."/>
        </authorList>
    </citation>
    <scope>NUCLEOTIDE SEQUENCE [LARGE SCALE GENOMIC DNA]</scope>
    <source>
        <strain evidence="4 5">DSM 44179</strain>
    </source>
</reference>
<dbReference type="PANTHER" id="PTHR30055">
    <property type="entry name" value="HTH-TYPE TRANSCRIPTIONAL REGULATOR RUTR"/>
    <property type="match status" value="1"/>
</dbReference>
<dbReference type="PRINTS" id="PR00455">
    <property type="entry name" value="HTHTETR"/>
</dbReference>
<dbReference type="Pfam" id="PF00440">
    <property type="entry name" value="TetR_N"/>
    <property type="match status" value="1"/>
</dbReference>
<accession>A0A1X1R9D9</accession>
<organism evidence="4 5">
    <name type="scientific">Mycolicibacterium fallax</name>
    <name type="common">Mycobacterium fallax</name>
    <dbReference type="NCBI Taxonomy" id="1793"/>
    <lineage>
        <taxon>Bacteria</taxon>
        <taxon>Bacillati</taxon>
        <taxon>Actinomycetota</taxon>
        <taxon>Actinomycetes</taxon>
        <taxon>Mycobacteriales</taxon>
        <taxon>Mycobacteriaceae</taxon>
        <taxon>Mycolicibacterium</taxon>
    </lineage>
</organism>
<gene>
    <name evidence="4" type="ORF">AWC04_12955</name>
</gene>
<evidence type="ECO:0000256" key="1">
    <source>
        <dbReference type="ARBA" id="ARBA00023125"/>
    </source>
</evidence>
<evidence type="ECO:0000313" key="5">
    <source>
        <dbReference type="Proteomes" id="UP000193484"/>
    </source>
</evidence>
<proteinExistence type="predicted"/>
<evidence type="ECO:0000256" key="2">
    <source>
        <dbReference type="PROSITE-ProRule" id="PRU00335"/>
    </source>
</evidence>
<dbReference type="PROSITE" id="PS50977">
    <property type="entry name" value="HTH_TETR_2"/>
    <property type="match status" value="1"/>
</dbReference>
<sequence length="186" mass="19779">MGPERVDAARNRTLLLEAARRLITEHGAARVSTDDIAAAAGVGKGTLFRRFGSRAELMLVLLDEDEQASQQAFLFGPPPLGPGTPPLPRLLAFGAHRIRFGHRHHELLTAAADGAAGRDNPPDSVVRAHIRILLAEAGSTGDLQAQTDALAALLDATYIEARRCAGHDVDAQIAGWQSVAEKLCGR</sequence>
<dbReference type="RefSeq" id="WP_085097188.1">
    <property type="nucleotide sequence ID" value="NZ_AP022603.1"/>
</dbReference>
<evidence type="ECO:0000259" key="3">
    <source>
        <dbReference type="PROSITE" id="PS50977"/>
    </source>
</evidence>
<dbReference type="PANTHER" id="PTHR30055:SF209">
    <property type="entry name" value="POSSIBLE TRANSCRIPTIONAL REGULATORY PROTEIN (PROBABLY TETR-FAMILY)"/>
    <property type="match status" value="1"/>
</dbReference>
<evidence type="ECO:0000313" key="4">
    <source>
        <dbReference type="EMBL" id="ORV01786.1"/>
    </source>
</evidence>
<dbReference type="EMBL" id="LQOJ01000043">
    <property type="protein sequence ID" value="ORV01786.1"/>
    <property type="molecule type" value="Genomic_DNA"/>
</dbReference>
<dbReference type="InterPro" id="IPR009057">
    <property type="entry name" value="Homeodomain-like_sf"/>
</dbReference>
<dbReference type="Proteomes" id="UP000193484">
    <property type="component" value="Unassembled WGS sequence"/>
</dbReference>
<keyword evidence="1 2" id="KW-0238">DNA-binding</keyword>
<dbReference type="GO" id="GO:0000976">
    <property type="term" value="F:transcription cis-regulatory region binding"/>
    <property type="evidence" value="ECO:0007669"/>
    <property type="project" value="TreeGrafter"/>
</dbReference>
<keyword evidence="5" id="KW-1185">Reference proteome</keyword>
<dbReference type="InterPro" id="IPR050109">
    <property type="entry name" value="HTH-type_TetR-like_transc_reg"/>
</dbReference>
<feature type="DNA-binding region" description="H-T-H motif" evidence="2">
    <location>
        <begin position="32"/>
        <end position="51"/>
    </location>
</feature>
<dbReference type="Gene3D" id="1.10.357.10">
    <property type="entry name" value="Tetracycline Repressor, domain 2"/>
    <property type="match status" value="1"/>
</dbReference>
<dbReference type="AlphaFoldDB" id="A0A1X1R9D9"/>
<feature type="domain" description="HTH tetR-type" evidence="3">
    <location>
        <begin position="9"/>
        <end position="69"/>
    </location>
</feature>
<name>A0A1X1R9D9_MYCFA</name>
<dbReference type="STRING" id="1793.AWC04_12955"/>
<dbReference type="OrthoDB" id="4542210at2"/>
<comment type="caution">
    <text evidence="4">The sequence shown here is derived from an EMBL/GenBank/DDBJ whole genome shotgun (WGS) entry which is preliminary data.</text>
</comment>
<dbReference type="GO" id="GO:0003700">
    <property type="term" value="F:DNA-binding transcription factor activity"/>
    <property type="evidence" value="ECO:0007669"/>
    <property type="project" value="TreeGrafter"/>
</dbReference>
<protein>
    <submittedName>
        <fullName evidence="4">TetR family transcriptional regulator</fullName>
    </submittedName>
</protein>
<dbReference type="InterPro" id="IPR001647">
    <property type="entry name" value="HTH_TetR"/>
</dbReference>